<evidence type="ECO:0008006" key="3">
    <source>
        <dbReference type="Google" id="ProtNLM"/>
    </source>
</evidence>
<reference evidence="1 2" key="1">
    <citation type="submission" date="2015-01" db="EMBL/GenBank/DDBJ databases">
        <title>Genome Assembly of Bacillus badius MTCC 1458.</title>
        <authorList>
            <person name="Verma A."/>
            <person name="Khatri I."/>
            <person name="Mual P."/>
            <person name="Subramanian S."/>
            <person name="Krishnamurthi S."/>
        </authorList>
    </citation>
    <scope>NUCLEOTIDE SEQUENCE [LARGE SCALE GENOMIC DNA]</scope>
    <source>
        <strain evidence="1 2">MTCC 1458</strain>
    </source>
</reference>
<evidence type="ECO:0000313" key="2">
    <source>
        <dbReference type="Proteomes" id="UP000031982"/>
    </source>
</evidence>
<protein>
    <recommendedName>
        <fullName evidence="3">Ribose 5-phosphate isomerase B</fullName>
    </recommendedName>
</protein>
<proteinExistence type="predicted"/>
<dbReference type="EMBL" id="JXLP01000002">
    <property type="protein sequence ID" value="KIL79949.1"/>
    <property type="molecule type" value="Genomic_DNA"/>
</dbReference>
<evidence type="ECO:0000313" key="1">
    <source>
        <dbReference type="EMBL" id="KIL79949.1"/>
    </source>
</evidence>
<keyword evidence="2" id="KW-1185">Reference proteome</keyword>
<name>A0ABR5AYY5_BACBA</name>
<organism evidence="1 2">
    <name type="scientific">Bacillus badius</name>
    <dbReference type="NCBI Taxonomy" id="1455"/>
    <lineage>
        <taxon>Bacteria</taxon>
        <taxon>Bacillati</taxon>
        <taxon>Bacillota</taxon>
        <taxon>Bacilli</taxon>
        <taxon>Bacillales</taxon>
        <taxon>Bacillaceae</taxon>
        <taxon>Pseudobacillus</taxon>
    </lineage>
</organism>
<sequence>MAARKNKKIFSPVKMTAWNQPFLRPIFKKRNKKTAFLPP</sequence>
<dbReference type="Proteomes" id="UP000031982">
    <property type="component" value="Unassembled WGS sequence"/>
</dbReference>
<gene>
    <name evidence="1" type="ORF">SD77_2403</name>
</gene>
<accession>A0ABR5AYY5</accession>
<comment type="caution">
    <text evidence="1">The sequence shown here is derived from an EMBL/GenBank/DDBJ whole genome shotgun (WGS) entry which is preliminary data.</text>
</comment>